<keyword evidence="3" id="KW-1185">Reference proteome</keyword>
<dbReference type="AlphaFoldDB" id="A0A811PT01"/>
<feature type="compositionally biased region" description="Basic and acidic residues" evidence="1">
    <location>
        <begin position="184"/>
        <end position="203"/>
    </location>
</feature>
<accession>A0A811PT01</accession>
<evidence type="ECO:0000256" key="1">
    <source>
        <dbReference type="SAM" id="MobiDB-lite"/>
    </source>
</evidence>
<evidence type="ECO:0000313" key="2">
    <source>
        <dbReference type="EMBL" id="CAD6246430.1"/>
    </source>
</evidence>
<dbReference type="Proteomes" id="UP000604825">
    <property type="component" value="Unassembled WGS sequence"/>
</dbReference>
<dbReference type="EMBL" id="CAJGYO010000007">
    <property type="protein sequence ID" value="CAD6246430.1"/>
    <property type="molecule type" value="Genomic_DNA"/>
</dbReference>
<feature type="compositionally biased region" description="Polar residues" evidence="1">
    <location>
        <begin position="37"/>
        <end position="49"/>
    </location>
</feature>
<feature type="region of interest" description="Disordered" evidence="1">
    <location>
        <begin position="27"/>
        <end position="49"/>
    </location>
</feature>
<comment type="caution">
    <text evidence="2">The sequence shown here is derived from an EMBL/GenBank/DDBJ whole genome shotgun (WGS) entry which is preliminary data.</text>
</comment>
<feature type="region of interest" description="Disordered" evidence="1">
    <location>
        <begin position="177"/>
        <end position="203"/>
    </location>
</feature>
<sequence>MSPPSLVIPKRHPNLELLFRRLLEPTSSPPSLAVPRATSSGPSRSATQPQAPFHRLLAGYLKSDTSLSLEEIQNALLALAQGDENTIICMEMLLHALQVAPRGQGRVSKQEQHDLNLITPSSSDTDDLHFRVMVLCYGKLSNDYKSCLQYLSAFLHEKSIRGQAWREKHQQYLSTECLGSRRMQRPEEAPPEEHLQLQDHTDA</sequence>
<evidence type="ECO:0000313" key="3">
    <source>
        <dbReference type="Proteomes" id="UP000604825"/>
    </source>
</evidence>
<name>A0A811PT01_9POAL</name>
<reference evidence="2" key="1">
    <citation type="submission" date="2020-10" db="EMBL/GenBank/DDBJ databases">
        <authorList>
            <person name="Han B."/>
            <person name="Lu T."/>
            <person name="Zhao Q."/>
            <person name="Huang X."/>
            <person name="Zhao Y."/>
        </authorList>
    </citation>
    <scope>NUCLEOTIDE SEQUENCE</scope>
</reference>
<protein>
    <submittedName>
        <fullName evidence="2">Uncharacterized protein</fullName>
    </submittedName>
</protein>
<proteinExistence type="predicted"/>
<gene>
    <name evidence="2" type="ORF">NCGR_LOCUS30690</name>
</gene>
<organism evidence="2 3">
    <name type="scientific">Miscanthus lutarioriparius</name>
    <dbReference type="NCBI Taxonomy" id="422564"/>
    <lineage>
        <taxon>Eukaryota</taxon>
        <taxon>Viridiplantae</taxon>
        <taxon>Streptophyta</taxon>
        <taxon>Embryophyta</taxon>
        <taxon>Tracheophyta</taxon>
        <taxon>Spermatophyta</taxon>
        <taxon>Magnoliopsida</taxon>
        <taxon>Liliopsida</taxon>
        <taxon>Poales</taxon>
        <taxon>Poaceae</taxon>
        <taxon>PACMAD clade</taxon>
        <taxon>Panicoideae</taxon>
        <taxon>Andropogonodae</taxon>
        <taxon>Andropogoneae</taxon>
        <taxon>Saccharinae</taxon>
        <taxon>Miscanthus</taxon>
    </lineage>
</organism>